<reference evidence="4" key="1">
    <citation type="journal article" date="2019" name="Int. J. Syst. Evol. Microbiol.">
        <title>The Global Catalogue of Microorganisms (GCM) 10K type strain sequencing project: providing services to taxonomists for standard genome sequencing and annotation.</title>
        <authorList>
            <consortium name="The Broad Institute Genomics Platform"/>
            <consortium name="The Broad Institute Genome Sequencing Center for Infectious Disease"/>
            <person name="Wu L."/>
            <person name="Ma J."/>
        </authorList>
    </citation>
    <scope>NUCLEOTIDE SEQUENCE [LARGE SCALE GENOMIC DNA]</scope>
    <source>
        <strain evidence="4">JCM 17906</strain>
    </source>
</reference>
<evidence type="ECO:0000313" key="3">
    <source>
        <dbReference type="EMBL" id="GAA4557358.1"/>
    </source>
</evidence>
<feature type="region of interest" description="Disordered" evidence="1">
    <location>
        <begin position="1"/>
        <end position="53"/>
    </location>
</feature>
<keyword evidence="2" id="KW-0472">Membrane</keyword>
<name>A0ABP8S1M8_9PSEU</name>
<keyword evidence="2" id="KW-0812">Transmembrane</keyword>
<dbReference type="EMBL" id="BAABGT010000101">
    <property type="protein sequence ID" value="GAA4557358.1"/>
    <property type="molecule type" value="Genomic_DNA"/>
</dbReference>
<evidence type="ECO:0000256" key="1">
    <source>
        <dbReference type="SAM" id="MobiDB-lite"/>
    </source>
</evidence>
<feature type="transmembrane region" description="Helical" evidence="2">
    <location>
        <begin position="171"/>
        <end position="191"/>
    </location>
</feature>
<accession>A0ABP8S1M8</accession>
<feature type="transmembrane region" description="Helical" evidence="2">
    <location>
        <begin position="61"/>
        <end position="85"/>
    </location>
</feature>
<evidence type="ECO:0000313" key="4">
    <source>
        <dbReference type="Proteomes" id="UP001501598"/>
    </source>
</evidence>
<feature type="compositionally biased region" description="Polar residues" evidence="1">
    <location>
        <begin position="14"/>
        <end position="28"/>
    </location>
</feature>
<dbReference type="RefSeq" id="WP_345426274.1">
    <property type="nucleotide sequence ID" value="NZ_BAABGT010000101.1"/>
</dbReference>
<feature type="transmembrane region" description="Helical" evidence="2">
    <location>
        <begin position="147"/>
        <end position="165"/>
    </location>
</feature>
<comment type="caution">
    <text evidence="3">The sequence shown here is derived from an EMBL/GenBank/DDBJ whole genome shotgun (WGS) entry which is preliminary data.</text>
</comment>
<evidence type="ECO:0000256" key="2">
    <source>
        <dbReference type="SAM" id="Phobius"/>
    </source>
</evidence>
<protein>
    <submittedName>
        <fullName evidence="3">Uncharacterized protein</fullName>
    </submittedName>
</protein>
<feature type="transmembrane region" description="Helical" evidence="2">
    <location>
        <begin position="122"/>
        <end position="142"/>
    </location>
</feature>
<proteinExistence type="predicted"/>
<gene>
    <name evidence="3" type="ORF">GCM10023175_61460</name>
</gene>
<dbReference type="Proteomes" id="UP001501598">
    <property type="component" value="Unassembled WGS sequence"/>
</dbReference>
<keyword evidence="4" id="KW-1185">Reference proteome</keyword>
<sequence length="202" mass="21628">MSTGDEGPRYYPNGPSSGQYAQYPQNPYASGAPQNPFPYTPYSQAPTPPAPPEPVRRPGTVVLGVVLLVVSALPFVVLGAMSLFVPLTQADIEAALPPDFNLAQTLTDAQITFDQLLQALRLIFALVTLLSLVYVALALTVLTGRRWARTVVTVLTVLFALFLVLNISASAAGLIVALPLVLSVAGVVLLYRRPSTEWLARL</sequence>
<keyword evidence="2" id="KW-1133">Transmembrane helix</keyword>
<organism evidence="3 4">
    <name type="scientific">Pseudonocardia xishanensis</name>
    <dbReference type="NCBI Taxonomy" id="630995"/>
    <lineage>
        <taxon>Bacteria</taxon>
        <taxon>Bacillati</taxon>
        <taxon>Actinomycetota</taxon>
        <taxon>Actinomycetes</taxon>
        <taxon>Pseudonocardiales</taxon>
        <taxon>Pseudonocardiaceae</taxon>
        <taxon>Pseudonocardia</taxon>
    </lineage>
</organism>